<evidence type="ECO:0000313" key="2">
    <source>
        <dbReference type="EMBL" id="KFB07239.1"/>
    </source>
</evidence>
<feature type="transmembrane region" description="Helical" evidence="1">
    <location>
        <begin position="70"/>
        <end position="92"/>
    </location>
</feature>
<keyword evidence="1" id="KW-0812">Transmembrane</keyword>
<accession>A0A084U2Q3</accession>
<keyword evidence="1" id="KW-1133">Transmembrane helix</keyword>
<reference evidence="2 3" key="1">
    <citation type="journal article" date="2014" name="PLoS ONE">
        <title>Reduction of Hydrogen Peroxide Accumulation and Toxicity by a Catalase from Mycoplasma iowae.</title>
        <authorList>
            <person name="Pritchard R.E."/>
            <person name="Prassinos A.J."/>
            <person name="Osborne J.D."/>
            <person name="Raviv Z."/>
            <person name="Balish M.F."/>
        </authorList>
    </citation>
    <scope>NUCLEOTIDE SEQUENCE [LARGE SCALE GENOMIC DNA]</scope>
    <source>
        <strain evidence="2 3">DK-CPA</strain>
    </source>
</reference>
<evidence type="ECO:0000256" key="1">
    <source>
        <dbReference type="SAM" id="Phobius"/>
    </source>
</evidence>
<feature type="transmembrane region" description="Helical" evidence="1">
    <location>
        <begin position="137"/>
        <end position="161"/>
    </location>
</feature>
<keyword evidence="3" id="KW-1185">Reference proteome</keyword>
<evidence type="ECO:0000313" key="3">
    <source>
        <dbReference type="Proteomes" id="UP000028523"/>
    </source>
</evidence>
<sequence length="170" mass="19985">MKNQNEISKEEINITLQQNNKVIKNTTREIDQRLLNKNIKTQLIFNISLFCLGVFISLLVGFLSNLTISFFYGFLISIPFIIFAIYMNYYELKKLKQLVRERRFSFFMVIYFIKYSIIVVLLALSIILLILKIESSVINFYGILFGVIILIAIIMSSVYFFKKSLNTFQK</sequence>
<comment type="caution">
    <text evidence="2">The sequence shown here is derived from an EMBL/GenBank/DDBJ whole genome shotgun (WGS) entry which is preliminary data.</text>
</comment>
<gene>
    <name evidence="2" type="ORF">P271_64</name>
</gene>
<proteinExistence type="predicted"/>
<dbReference type="AlphaFoldDB" id="A0A084U2Q3"/>
<dbReference type="RefSeq" id="WP_036452567.1">
    <property type="nucleotide sequence ID" value="NZ_AWQU01000088.1"/>
</dbReference>
<feature type="transmembrane region" description="Helical" evidence="1">
    <location>
        <begin position="43"/>
        <end position="64"/>
    </location>
</feature>
<feature type="transmembrane region" description="Helical" evidence="1">
    <location>
        <begin position="104"/>
        <end position="131"/>
    </location>
</feature>
<protein>
    <submittedName>
        <fullName evidence="2">Uncharacterized protein</fullName>
    </submittedName>
</protein>
<dbReference type="Proteomes" id="UP000028523">
    <property type="component" value="Unassembled WGS sequence"/>
</dbReference>
<organism evidence="2 3">
    <name type="scientific">Malacoplasma iowae DK-CPA</name>
    <dbReference type="NCBI Taxonomy" id="1394179"/>
    <lineage>
        <taxon>Bacteria</taxon>
        <taxon>Bacillati</taxon>
        <taxon>Mycoplasmatota</taxon>
        <taxon>Mycoplasmoidales</taxon>
        <taxon>Mycoplasmoidaceae</taxon>
        <taxon>Malacoplasma</taxon>
    </lineage>
</organism>
<name>A0A084U2Q3_MALIO</name>
<keyword evidence="1" id="KW-0472">Membrane</keyword>
<dbReference type="EMBL" id="AWQU01000088">
    <property type="protein sequence ID" value="KFB07239.1"/>
    <property type="molecule type" value="Genomic_DNA"/>
</dbReference>